<dbReference type="Proteomes" id="UP000887116">
    <property type="component" value="Unassembled WGS sequence"/>
</dbReference>
<sequence>FFEEVNENDDLQNPLDSCSCCMCDIPDIAFSPNISQPTSEMHPSLSFGAAVAPISCKTNQGGPSPG</sequence>
<comment type="caution">
    <text evidence="1">The sequence shown here is derived from an EMBL/GenBank/DDBJ whole genome shotgun (WGS) entry which is preliminary data.</text>
</comment>
<accession>A0A8X6L3B4</accession>
<name>A0A8X6L3B4_TRICU</name>
<reference evidence="1" key="1">
    <citation type="submission" date="2020-07" db="EMBL/GenBank/DDBJ databases">
        <title>Multicomponent nature underlies the extraordinary mechanical properties of spider dragline silk.</title>
        <authorList>
            <person name="Kono N."/>
            <person name="Nakamura H."/>
            <person name="Mori M."/>
            <person name="Yoshida Y."/>
            <person name="Ohtoshi R."/>
            <person name="Malay A.D."/>
            <person name="Moran D.A.P."/>
            <person name="Tomita M."/>
            <person name="Numata K."/>
            <person name="Arakawa K."/>
        </authorList>
    </citation>
    <scope>NUCLEOTIDE SEQUENCE</scope>
</reference>
<dbReference type="AlphaFoldDB" id="A0A8X6L3B4"/>
<protein>
    <submittedName>
        <fullName evidence="1">Uncharacterized protein</fullName>
    </submittedName>
</protein>
<organism evidence="1 2">
    <name type="scientific">Trichonephila clavata</name>
    <name type="common">Joro spider</name>
    <name type="synonym">Nephila clavata</name>
    <dbReference type="NCBI Taxonomy" id="2740835"/>
    <lineage>
        <taxon>Eukaryota</taxon>
        <taxon>Metazoa</taxon>
        <taxon>Ecdysozoa</taxon>
        <taxon>Arthropoda</taxon>
        <taxon>Chelicerata</taxon>
        <taxon>Arachnida</taxon>
        <taxon>Araneae</taxon>
        <taxon>Araneomorphae</taxon>
        <taxon>Entelegynae</taxon>
        <taxon>Araneoidea</taxon>
        <taxon>Nephilidae</taxon>
        <taxon>Trichonephila</taxon>
    </lineage>
</organism>
<keyword evidence="2" id="KW-1185">Reference proteome</keyword>
<feature type="non-terminal residue" evidence="1">
    <location>
        <position position="66"/>
    </location>
</feature>
<gene>
    <name evidence="1" type="ORF">TNCT_493421</name>
</gene>
<proteinExistence type="predicted"/>
<evidence type="ECO:0000313" key="2">
    <source>
        <dbReference type="Proteomes" id="UP000887116"/>
    </source>
</evidence>
<evidence type="ECO:0000313" key="1">
    <source>
        <dbReference type="EMBL" id="GFQ96185.1"/>
    </source>
</evidence>
<dbReference type="EMBL" id="BMAO01034386">
    <property type="protein sequence ID" value="GFQ96185.1"/>
    <property type="molecule type" value="Genomic_DNA"/>
</dbReference>